<dbReference type="InterPro" id="IPR000086">
    <property type="entry name" value="NUDIX_hydrolase_dom"/>
</dbReference>
<sequence length="162" mass="17419">MAQIQHVTRLAAYGLVEREGLVLLARAGVRSDLPGTWWLPGGGVEHGEHPEQAVVRELQEETGLAVRVAGEPAILSDLLDIRARGILMHSVRLCYPLVVEAGELRAEVDGTTDDVAWVPRERVASLSTLPFVRRALGLPAPDPGRVVVIDAGRLVDEGPDGD</sequence>
<evidence type="ECO:0000313" key="7">
    <source>
        <dbReference type="Proteomes" id="UP000320461"/>
    </source>
</evidence>
<dbReference type="SUPFAM" id="SSF55811">
    <property type="entry name" value="Nudix"/>
    <property type="match status" value="1"/>
</dbReference>
<keyword evidence="3 4" id="KW-0378">Hydrolase</keyword>
<dbReference type="CDD" id="cd02883">
    <property type="entry name" value="NUDIX_Hydrolase"/>
    <property type="match status" value="1"/>
</dbReference>
<dbReference type="PROSITE" id="PS00893">
    <property type="entry name" value="NUDIX_BOX"/>
    <property type="match status" value="1"/>
</dbReference>
<evidence type="ECO:0000256" key="3">
    <source>
        <dbReference type="ARBA" id="ARBA00022801"/>
    </source>
</evidence>
<comment type="similarity">
    <text evidence="2 4">Belongs to the Nudix hydrolase family.</text>
</comment>
<organism evidence="6 7">
    <name type="scientific">Cellulomonas gelida</name>
    <dbReference type="NCBI Taxonomy" id="1712"/>
    <lineage>
        <taxon>Bacteria</taxon>
        <taxon>Bacillati</taxon>
        <taxon>Actinomycetota</taxon>
        <taxon>Actinomycetes</taxon>
        <taxon>Micrococcales</taxon>
        <taxon>Cellulomonadaceae</taxon>
        <taxon>Cellulomonas</taxon>
    </lineage>
</organism>
<evidence type="ECO:0000256" key="2">
    <source>
        <dbReference type="ARBA" id="ARBA00005582"/>
    </source>
</evidence>
<dbReference type="GO" id="GO:0016787">
    <property type="term" value="F:hydrolase activity"/>
    <property type="evidence" value="ECO:0007669"/>
    <property type="project" value="UniProtKB-KW"/>
</dbReference>
<dbReference type="AlphaFoldDB" id="A0A4Y3KJV8"/>
<evidence type="ECO:0000256" key="4">
    <source>
        <dbReference type="RuleBase" id="RU003476"/>
    </source>
</evidence>
<dbReference type="EMBL" id="BJLQ01000003">
    <property type="protein sequence ID" value="GEA83248.1"/>
    <property type="molecule type" value="Genomic_DNA"/>
</dbReference>
<comment type="cofactor">
    <cofactor evidence="1">
        <name>Mg(2+)</name>
        <dbReference type="ChEBI" id="CHEBI:18420"/>
    </cofactor>
</comment>
<dbReference type="Pfam" id="PF00293">
    <property type="entry name" value="NUDIX"/>
    <property type="match status" value="1"/>
</dbReference>
<evidence type="ECO:0000313" key="6">
    <source>
        <dbReference type="EMBL" id="GEA83248.1"/>
    </source>
</evidence>
<dbReference type="PANTHER" id="PTHR43046">
    <property type="entry name" value="GDP-MANNOSE MANNOSYL HYDROLASE"/>
    <property type="match status" value="1"/>
</dbReference>
<dbReference type="Proteomes" id="UP000320461">
    <property type="component" value="Unassembled WGS sequence"/>
</dbReference>
<reference evidence="6 7" key="1">
    <citation type="submission" date="2019-06" db="EMBL/GenBank/DDBJ databases">
        <title>Whole genome shotgun sequence of Cellulomonas gelida NBRC 3748.</title>
        <authorList>
            <person name="Hosoyama A."/>
            <person name="Uohara A."/>
            <person name="Ohji S."/>
            <person name="Ichikawa N."/>
        </authorList>
    </citation>
    <scope>NUCLEOTIDE SEQUENCE [LARGE SCALE GENOMIC DNA]</scope>
    <source>
        <strain evidence="6 7">NBRC 3748</strain>
    </source>
</reference>
<comment type="caution">
    <text evidence="6">The sequence shown here is derived from an EMBL/GenBank/DDBJ whole genome shotgun (WGS) entry which is preliminary data.</text>
</comment>
<feature type="domain" description="Nudix hydrolase" evidence="5">
    <location>
        <begin position="7"/>
        <end position="142"/>
    </location>
</feature>
<gene>
    <name evidence="6" type="ORF">CGE01nite_04990</name>
</gene>
<dbReference type="InterPro" id="IPR015797">
    <property type="entry name" value="NUDIX_hydrolase-like_dom_sf"/>
</dbReference>
<name>A0A4Y3KJV8_9CELL</name>
<dbReference type="InterPro" id="IPR020476">
    <property type="entry name" value="Nudix_hydrolase"/>
</dbReference>
<protein>
    <recommendedName>
        <fullName evidence="5">Nudix hydrolase domain-containing protein</fullName>
    </recommendedName>
</protein>
<evidence type="ECO:0000256" key="1">
    <source>
        <dbReference type="ARBA" id="ARBA00001946"/>
    </source>
</evidence>
<accession>A0A4Y3KJV8</accession>
<dbReference type="PRINTS" id="PR00502">
    <property type="entry name" value="NUDIXFAMILY"/>
</dbReference>
<keyword evidence="7" id="KW-1185">Reference proteome</keyword>
<proteinExistence type="inferred from homology"/>
<dbReference type="PROSITE" id="PS51462">
    <property type="entry name" value="NUDIX"/>
    <property type="match status" value="1"/>
</dbReference>
<dbReference type="Gene3D" id="3.90.79.10">
    <property type="entry name" value="Nucleoside Triphosphate Pyrophosphohydrolase"/>
    <property type="match status" value="1"/>
</dbReference>
<evidence type="ECO:0000259" key="5">
    <source>
        <dbReference type="PROSITE" id="PS51462"/>
    </source>
</evidence>
<dbReference type="InterPro" id="IPR020084">
    <property type="entry name" value="NUDIX_hydrolase_CS"/>
</dbReference>
<dbReference type="RefSeq" id="WP_170210867.1">
    <property type="nucleotide sequence ID" value="NZ_BJLQ01000003.1"/>
</dbReference>
<dbReference type="PANTHER" id="PTHR43046:SF14">
    <property type="entry name" value="MUTT_NUDIX FAMILY PROTEIN"/>
    <property type="match status" value="1"/>
</dbReference>